<dbReference type="AlphaFoldDB" id="A0A7W2EIQ0"/>
<protein>
    <recommendedName>
        <fullName evidence="3">Alpha/beta hydrolase</fullName>
    </recommendedName>
</protein>
<comment type="caution">
    <text evidence="1">The sequence shown here is derived from an EMBL/GenBank/DDBJ whole genome shotgun (WGS) entry which is preliminary data.</text>
</comment>
<name>A0A7W2EIQ0_9BURK</name>
<dbReference type="Proteomes" id="UP000566711">
    <property type="component" value="Unassembled WGS sequence"/>
</dbReference>
<gene>
    <name evidence="1" type="ORF">H3H36_14525</name>
</gene>
<keyword evidence="2" id="KW-1185">Reference proteome</keyword>
<dbReference type="Gene3D" id="3.40.50.1820">
    <property type="entry name" value="alpha/beta hydrolase"/>
    <property type="match status" value="1"/>
</dbReference>
<evidence type="ECO:0000313" key="2">
    <source>
        <dbReference type="Proteomes" id="UP000566711"/>
    </source>
</evidence>
<organism evidence="1 2">
    <name type="scientific">Rugamonas fusca</name>
    <dbReference type="NCBI Taxonomy" id="2758568"/>
    <lineage>
        <taxon>Bacteria</taxon>
        <taxon>Pseudomonadati</taxon>
        <taxon>Pseudomonadota</taxon>
        <taxon>Betaproteobacteria</taxon>
        <taxon>Burkholderiales</taxon>
        <taxon>Oxalobacteraceae</taxon>
        <taxon>Telluria group</taxon>
        <taxon>Rugamonas</taxon>
    </lineage>
</organism>
<reference evidence="1 2" key="1">
    <citation type="submission" date="2020-07" db="EMBL/GenBank/DDBJ databases">
        <title>Novel species isolated from subtropical streams in China.</title>
        <authorList>
            <person name="Lu H."/>
        </authorList>
    </citation>
    <scope>NUCLEOTIDE SEQUENCE [LARGE SCALE GENOMIC DNA]</scope>
    <source>
        <strain evidence="1 2">FT3S</strain>
    </source>
</reference>
<dbReference type="RefSeq" id="WP_182218787.1">
    <property type="nucleotide sequence ID" value="NZ_JACEZS010000011.1"/>
</dbReference>
<evidence type="ECO:0000313" key="1">
    <source>
        <dbReference type="EMBL" id="MBA5606569.1"/>
    </source>
</evidence>
<dbReference type="SUPFAM" id="SSF53474">
    <property type="entry name" value="alpha/beta-Hydrolases"/>
    <property type="match status" value="1"/>
</dbReference>
<dbReference type="InterPro" id="IPR029058">
    <property type="entry name" value="AB_hydrolase_fold"/>
</dbReference>
<dbReference type="EMBL" id="JACEZS010000011">
    <property type="protein sequence ID" value="MBA5606569.1"/>
    <property type="molecule type" value="Genomic_DNA"/>
</dbReference>
<sequence>MADFSMSPAGVPAHARTMRLVQQLDDCRGFLASCEQPPRVFSRAPMDEAAFDAAERALAALCEALALPPFRCCARRPSDVNSLDLALSRYLAFGPDLALPEPAQARAVVAQWRLTACSPVVETIATGGGPARLETWPAPRPAPDAPTIVLVPLCGVPMAALRPVMRALARQHTTLCWESPALFGDDPLARIAADPVGALAGEVVAVIRARRLERVHLVAICAATAPALVAAATLGPQLGSLTICHAAVKVGDHDPATPFEQQYNTMLQDICASEAQARTLHATLLEPGFAMSLPAELAPFILHPYTRFALLRRHALVHSAATSFDARTVAPRLACATRILTTSADRMVHPEQSRRLAQLLPRASLHEFDSGNHLDVLLDGNPFLPLITSFIGQHCGRRPASAHPAPAILTED</sequence>
<proteinExistence type="predicted"/>
<evidence type="ECO:0008006" key="3">
    <source>
        <dbReference type="Google" id="ProtNLM"/>
    </source>
</evidence>
<accession>A0A7W2EIQ0</accession>